<dbReference type="Proteomes" id="UP001234581">
    <property type="component" value="Unassembled WGS sequence"/>
</dbReference>
<evidence type="ECO:0000313" key="2">
    <source>
        <dbReference type="EMBL" id="KAJ8659510.1"/>
    </source>
</evidence>
<comment type="caution">
    <text evidence="2">The sequence shown here is derived from an EMBL/GenBank/DDBJ whole genome shotgun (WGS) entry which is preliminary data.</text>
</comment>
<dbReference type="InterPro" id="IPR010730">
    <property type="entry name" value="HET"/>
</dbReference>
<dbReference type="PANTHER" id="PTHR24148:SF64">
    <property type="entry name" value="HETEROKARYON INCOMPATIBILITY DOMAIN-CONTAINING PROTEIN"/>
    <property type="match status" value="1"/>
</dbReference>
<accession>A0AAD7XYW2</accession>
<gene>
    <name evidence="2" type="ORF">O0I10_004875</name>
</gene>
<dbReference type="PANTHER" id="PTHR24148">
    <property type="entry name" value="ANKYRIN REPEAT DOMAIN-CONTAINING PROTEIN 39 HOMOLOG-RELATED"/>
    <property type="match status" value="1"/>
</dbReference>
<dbReference type="EMBL" id="JARTCD010000018">
    <property type="protein sequence ID" value="KAJ8659510.1"/>
    <property type="molecule type" value="Genomic_DNA"/>
</dbReference>
<dbReference type="Pfam" id="PF06985">
    <property type="entry name" value="HET"/>
    <property type="match status" value="1"/>
</dbReference>
<sequence>MPITSTSKEPLSDTEFDKLWTLEDTFTHPQFRLLYVPPKDEHDMMTIITPSKHEPSYVPDRKFYALSHLWGTDPKDNLWEVSDFISDEDGTTVEPIPMRQEKREAFLNLLQENPGYWWIDVLCCRTDTPPIIMRGVYGCCHTCFAMIDCPPIAIEFFSAEVLSSLDSMSSTREGWPHVGDIWKCRWFSRVWTMQELALPSSVLLLSETCDMPCYLSVDSLHHQLEYHFHSKEDKNTKDLKNHLLNMRCVFQWFHDDEEFLDTTFGSLNRLLAMFAESERSCYFAEDYVYGVLGIFGWDIPRLNDLRGLWDHFVFSICEFAKKAFWTEVKNNFETTLYGLEDVQCPETAVKHCQEFMYIGASGDVESCPLSRACNMADVYQQLSLALYISTGERSCVVCKRVLRALRSSPSVKVIWC</sequence>
<reference evidence="2 3" key="1">
    <citation type="submission" date="2023-03" db="EMBL/GenBank/DDBJ databases">
        <title>Genome sequence of Lichtheimia ornata CBS 291.66.</title>
        <authorList>
            <person name="Mohabir J.T."/>
            <person name="Shea T.P."/>
            <person name="Kurbessoian T."/>
            <person name="Berby B."/>
            <person name="Fontaine J."/>
            <person name="Livny J."/>
            <person name="Gnirke A."/>
            <person name="Stajich J.E."/>
            <person name="Cuomo C.A."/>
        </authorList>
    </citation>
    <scope>NUCLEOTIDE SEQUENCE [LARGE SCALE GENOMIC DNA]</scope>
    <source>
        <strain evidence="2">CBS 291.66</strain>
    </source>
</reference>
<evidence type="ECO:0000259" key="1">
    <source>
        <dbReference type="Pfam" id="PF06985"/>
    </source>
</evidence>
<feature type="domain" description="Heterokaryon incompatibility" evidence="1">
    <location>
        <begin position="63"/>
        <end position="195"/>
    </location>
</feature>
<dbReference type="RefSeq" id="XP_058344423.1">
    <property type="nucleotide sequence ID" value="XM_058484924.1"/>
</dbReference>
<dbReference type="GeneID" id="83212288"/>
<evidence type="ECO:0000313" key="3">
    <source>
        <dbReference type="Proteomes" id="UP001234581"/>
    </source>
</evidence>
<dbReference type="AlphaFoldDB" id="A0AAD7XYW2"/>
<name>A0AAD7XYW2_9FUNG</name>
<dbReference type="InterPro" id="IPR052895">
    <property type="entry name" value="HetReg/Transcr_Mod"/>
</dbReference>
<protein>
    <recommendedName>
        <fullName evidence="1">Heterokaryon incompatibility domain-containing protein</fullName>
    </recommendedName>
</protein>
<organism evidence="2 3">
    <name type="scientific">Lichtheimia ornata</name>
    <dbReference type="NCBI Taxonomy" id="688661"/>
    <lineage>
        <taxon>Eukaryota</taxon>
        <taxon>Fungi</taxon>
        <taxon>Fungi incertae sedis</taxon>
        <taxon>Mucoromycota</taxon>
        <taxon>Mucoromycotina</taxon>
        <taxon>Mucoromycetes</taxon>
        <taxon>Mucorales</taxon>
        <taxon>Lichtheimiaceae</taxon>
        <taxon>Lichtheimia</taxon>
    </lineage>
</organism>
<keyword evidence="3" id="KW-1185">Reference proteome</keyword>
<proteinExistence type="predicted"/>